<name>A0A6G9H074_9ACTN</name>
<accession>A0A6G9H074</accession>
<dbReference type="SUPFAM" id="SSF46894">
    <property type="entry name" value="C-terminal effector domain of the bipartite response regulators"/>
    <property type="match status" value="1"/>
</dbReference>
<dbReference type="InterPro" id="IPR016032">
    <property type="entry name" value="Sig_transdc_resp-reg_C-effctor"/>
</dbReference>
<dbReference type="InterPro" id="IPR051797">
    <property type="entry name" value="TrmB-like"/>
</dbReference>
<dbReference type="GO" id="GO:0006355">
    <property type="term" value="P:regulation of DNA-templated transcription"/>
    <property type="evidence" value="ECO:0007669"/>
    <property type="project" value="InterPro"/>
</dbReference>
<dbReference type="AlphaFoldDB" id="A0A6G9H074"/>
<dbReference type="GO" id="GO:0003677">
    <property type="term" value="F:DNA binding"/>
    <property type="evidence" value="ECO:0007669"/>
    <property type="project" value="InterPro"/>
</dbReference>
<dbReference type="RefSeq" id="WP_167030724.1">
    <property type="nucleotide sequence ID" value="NZ_CP050177.1"/>
</dbReference>
<sequence length="329" mass="36409">MRFLGVDPEEEGLYRVLLRRGADRQESLACLLDRDAESVASVCDHLTELGLVRAGTGGALHPVSPVKAVESLVMSELDRRRKTLEETVAESGVIDSLLAERDTPVGTPSKQGDLIQHLEGTEAVRSAIDELSFFTWTERLATVPRGVLSEAHIAQARPLDERVLRRGVHMRTLLGEAALKDDTTLGYARELIDKGAQIRVSRNPIERLLICDRSAALAPTDPSHTAKGAILIRNQGLVVALVSLFERMWDAAQELPSSEETSYEGTDLVNSLERKVLQSLYSADKDEIGARDLGISVRTYRKHVATLMRRLDASNRFQVALRARERGWV</sequence>
<dbReference type="Proteomes" id="UP000501179">
    <property type="component" value="Chromosome"/>
</dbReference>
<dbReference type="InterPro" id="IPR036388">
    <property type="entry name" value="WH-like_DNA-bd_sf"/>
</dbReference>
<reference evidence="1 2" key="1">
    <citation type="submission" date="2020-03" db="EMBL/GenBank/DDBJ databases">
        <title>A novel species.</title>
        <authorList>
            <person name="Gao J."/>
        </authorList>
    </citation>
    <scope>NUCLEOTIDE SEQUENCE [LARGE SCALE GENOMIC DNA]</scope>
    <source>
        <strain evidence="1 2">QMT-12</strain>
    </source>
</reference>
<proteinExistence type="predicted"/>
<dbReference type="PANTHER" id="PTHR34293">
    <property type="entry name" value="HTH-TYPE TRANSCRIPTIONAL REGULATOR TRMBL2"/>
    <property type="match status" value="1"/>
</dbReference>
<evidence type="ECO:0000313" key="1">
    <source>
        <dbReference type="EMBL" id="QIQ03928.1"/>
    </source>
</evidence>
<protein>
    <submittedName>
        <fullName evidence="1">Response regulator transcription factor</fullName>
    </submittedName>
</protein>
<keyword evidence="2" id="KW-1185">Reference proteome</keyword>
<dbReference type="Gene3D" id="1.10.10.10">
    <property type="entry name" value="Winged helix-like DNA-binding domain superfamily/Winged helix DNA-binding domain"/>
    <property type="match status" value="1"/>
</dbReference>
<evidence type="ECO:0000313" key="2">
    <source>
        <dbReference type="Proteomes" id="UP000501179"/>
    </source>
</evidence>
<gene>
    <name evidence="1" type="ORF">HA039_17790</name>
</gene>
<organism evidence="1 2">
    <name type="scientific">Streptomyces liangshanensis</name>
    <dbReference type="NCBI Taxonomy" id="2717324"/>
    <lineage>
        <taxon>Bacteria</taxon>
        <taxon>Bacillati</taxon>
        <taxon>Actinomycetota</taxon>
        <taxon>Actinomycetes</taxon>
        <taxon>Kitasatosporales</taxon>
        <taxon>Streptomycetaceae</taxon>
        <taxon>Streptomyces</taxon>
    </lineage>
</organism>
<dbReference type="EMBL" id="CP050177">
    <property type="protein sequence ID" value="QIQ03928.1"/>
    <property type="molecule type" value="Genomic_DNA"/>
</dbReference>
<dbReference type="PANTHER" id="PTHR34293:SF1">
    <property type="entry name" value="HTH-TYPE TRANSCRIPTIONAL REGULATOR TRMBL2"/>
    <property type="match status" value="1"/>
</dbReference>
<dbReference type="KEGG" id="slia:HA039_17790"/>